<dbReference type="EMBL" id="NMUH01001543">
    <property type="protein sequence ID" value="MQL93293.1"/>
    <property type="molecule type" value="Genomic_DNA"/>
</dbReference>
<evidence type="ECO:0000313" key="3">
    <source>
        <dbReference type="Proteomes" id="UP000652761"/>
    </source>
</evidence>
<protein>
    <submittedName>
        <fullName evidence="2">Uncharacterized protein</fullName>
    </submittedName>
</protein>
<evidence type="ECO:0000313" key="2">
    <source>
        <dbReference type="EMBL" id="MQL93293.1"/>
    </source>
</evidence>
<dbReference type="Proteomes" id="UP000652761">
    <property type="component" value="Unassembled WGS sequence"/>
</dbReference>
<dbReference type="OrthoDB" id="848707at2759"/>
<evidence type="ECO:0000256" key="1">
    <source>
        <dbReference type="SAM" id="MobiDB-lite"/>
    </source>
</evidence>
<reference evidence="2" key="1">
    <citation type="submission" date="2017-07" db="EMBL/GenBank/DDBJ databases">
        <title>Taro Niue Genome Assembly and Annotation.</title>
        <authorList>
            <person name="Atibalentja N."/>
            <person name="Keating K."/>
            <person name="Fields C.J."/>
        </authorList>
    </citation>
    <scope>NUCLEOTIDE SEQUENCE</scope>
    <source>
        <strain evidence="2">Niue_2</strain>
        <tissue evidence="2">Leaf</tissue>
    </source>
</reference>
<organism evidence="2 3">
    <name type="scientific">Colocasia esculenta</name>
    <name type="common">Wild taro</name>
    <name type="synonym">Arum esculentum</name>
    <dbReference type="NCBI Taxonomy" id="4460"/>
    <lineage>
        <taxon>Eukaryota</taxon>
        <taxon>Viridiplantae</taxon>
        <taxon>Streptophyta</taxon>
        <taxon>Embryophyta</taxon>
        <taxon>Tracheophyta</taxon>
        <taxon>Spermatophyta</taxon>
        <taxon>Magnoliopsida</taxon>
        <taxon>Liliopsida</taxon>
        <taxon>Araceae</taxon>
        <taxon>Aroideae</taxon>
        <taxon>Colocasieae</taxon>
        <taxon>Colocasia</taxon>
    </lineage>
</organism>
<name>A0A843VM11_COLES</name>
<feature type="region of interest" description="Disordered" evidence="1">
    <location>
        <begin position="14"/>
        <end position="42"/>
    </location>
</feature>
<feature type="region of interest" description="Disordered" evidence="1">
    <location>
        <begin position="375"/>
        <end position="435"/>
    </location>
</feature>
<keyword evidence="3" id="KW-1185">Reference proteome</keyword>
<sequence>MDITDHIKGKFVKKEMTSGQSSAKPNNGKKRPFNIKEGSSQESKLKVFVPNTPAKSNYKHCDKPGHIADECYMNFVVFGHKGAPLQKGGIYPLFHKSRNWYENDSSPLFISFVFLHEAITLRPRHRLPPDLKLSTSPAKNFLRVSPSTTLPDLQNLFLLDSMASLTVSGSVGGYGAAFLIAKEQSRFASVKAKLCGPKAVDLADLEKNGMGSLVEALQRLKWTKIATLSDGRVEEFLAAGEQEIIHTKSFFFPVESVATCTDGHLEVDQRFHMTYKFCSGRALVSTLLGLVSTHCPSTAQKVFWEVNGVWSKTGAVEGETILGEAEDDLEPVAEAAVVSEAAVPAVAEEASSRRIEDIPPEDIEPIGQFSEVLLPSSQGEPVAHEPSLEKSVAEVPTEDVVMEEAPRQQEQVQVQEDVEMEDAPIEAEQSVTKEF</sequence>
<comment type="caution">
    <text evidence="2">The sequence shown here is derived from an EMBL/GenBank/DDBJ whole genome shotgun (WGS) entry which is preliminary data.</text>
</comment>
<feature type="compositionally biased region" description="Acidic residues" evidence="1">
    <location>
        <begin position="416"/>
        <end position="425"/>
    </location>
</feature>
<proteinExistence type="predicted"/>
<dbReference type="AlphaFoldDB" id="A0A843VM11"/>
<gene>
    <name evidence="2" type="ORF">Taro_025929</name>
</gene>
<accession>A0A843VM11</accession>
<feature type="compositionally biased region" description="Basic and acidic residues" evidence="1">
    <location>
        <begin position="382"/>
        <end position="392"/>
    </location>
</feature>